<evidence type="ECO:0000256" key="3">
    <source>
        <dbReference type="ARBA" id="ARBA00010617"/>
    </source>
</evidence>
<comment type="caution">
    <text evidence="14">The sequence shown here is derived from an EMBL/GenBank/DDBJ whole genome shotgun (WGS) entry which is preliminary data.</text>
</comment>
<dbReference type="Pfam" id="PF00067">
    <property type="entry name" value="p450"/>
    <property type="match status" value="1"/>
</dbReference>
<dbReference type="PRINTS" id="PR00463">
    <property type="entry name" value="EP450I"/>
</dbReference>
<feature type="transmembrane region" description="Helical" evidence="13">
    <location>
        <begin position="315"/>
        <end position="338"/>
    </location>
</feature>
<comment type="cofactor">
    <cofactor evidence="1 12">
        <name>heme</name>
        <dbReference type="ChEBI" id="CHEBI:30413"/>
    </cofactor>
</comment>
<reference evidence="14 15" key="1">
    <citation type="submission" date="2020-03" db="EMBL/GenBank/DDBJ databases">
        <title>Draft Genome Sequence of Cudoniella acicularis.</title>
        <authorList>
            <person name="Buettner E."/>
            <person name="Kellner H."/>
        </authorList>
    </citation>
    <scope>NUCLEOTIDE SEQUENCE [LARGE SCALE GENOMIC DNA]</scope>
    <source>
        <strain evidence="14 15">DSM 108380</strain>
    </source>
</reference>
<sequence>MQAPSLLKFYVVLSILTFVWEHYGFNHGNTLESLQAALLIICAYATALFTSMLIYRKYFHRLRNFPGPWLAGATKFWHVYQCRNSQNHFLLDDIYRKYGEIVRTGPEELTIFHPEVLPATDGPGNSCTKAVWYDFLLPEIALNTTRSKPEHDHRRRIWDHGFSTKALDTYEGRIAEYAETLEKRIADLASHGHPVNVTSWFYFFTFDVMGEFAFAKSFGMLEDERWHIAVVMLRKAMRLLGPLSPVPWLAQIGFYIVPWIWVVRDWLAMLVWCRERMAERIKMEGYKPDVSHWLIDASMKTNTLKLDREWLNGDAVTIIIAGSDTVAPTLVFIFYLLAIHQDQQDKLREALESVDIYDRKALRGVDHLTGVINESLRIHPPVPTGGYRQSPDDGMKLAGQYIPPRTTIVSPRYTLGKLPSCFEKPGEFIPERWYSKPEMVKDKRAFAPFAQGRYSCVGKNLAMGELRLVTALLVKKYRIRLASGEDGKRVEEDLRDQFTAAPGELNLSFEVLKSDKS</sequence>
<evidence type="ECO:0000256" key="5">
    <source>
        <dbReference type="ARBA" id="ARBA00022692"/>
    </source>
</evidence>
<proteinExistence type="inferred from homology"/>
<dbReference type="GO" id="GO:0004497">
    <property type="term" value="F:monooxygenase activity"/>
    <property type="evidence" value="ECO:0007669"/>
    <property type="project" value="UniProtKB-KW"/>
</dbReference>
<dbReference type="PANTHER" id="PTHR24305">
    <property type="entry name" value="CYTOCHROME P450"/>
    <property type="match status" value="1"/>
</dbReference>
<dbReference type="GO" id="GO:0016705">
    <property type="term" value="F:oxidoreductase activity, acting on paired donors, with incorporation or reduction of molecular oxygen"/>
    <property type="evidence" value="ECO:0007669"/>
    <property type="project" value="InterPro"/>
</dbReference>
<dbReference type="GO" id="GO:0020037">
    <property type="term" value="F:heme binding"/>
    <property type="evidence" value="ECO:0007669"/>
    <property type="project" value="InterPro"/>
</dbReference>
<evidence type="ECO:0000256" key="7">
    <source>
        <dbReference type="ARBA" id="ARBA00022989"/>
    </source>
</evidence>
<keyword evidence="9 12" id="KW-0408">Iron</keyword>
<feature type="binding site" description="axial binding residue" evidence="12">
    <location>
        <position position="456"/>
    </location>
    <ligand>
        <name>heme</name>
        <dbReference type="ChEBI" id="CHEBI:30413"/>
    </ligand>
    <ligandPart>
        <name>Fe</name>
        <dbReference type="ChEBI" id="CHEBI:18248"/>
    </ligandPart>
</feature>
<keyword evidence="7 13" id="KW-1133">Transmembrane helix</keyword>
<dbReference type="PANTHER" id="PTHR24305:SF112">
    <property type="entry name" value="L-ORNITHINE-N5-MONOOXYGENASE (EUROFUNG)"/>
    <property type="match status" value="1"/>
</dbReference>
<dbReference type="SUPFAM" id="SSF48264">
    <property type="entry name" value="Cytochrome P450"/>
    <property type="match status" value="1"/>
</dbReference>
<evidence type="ECO:0000256" key="12">
    <source>
        <dbReference type="PIRSR" id="PIRSR602401-1"/>
    </source>
</evidence>
<dbReference type="Gene3D" id="1.10.630.10">
    <property type="entry name" value="Cytochrome P450"/>
    <property type="match status" value="1"/>
</dbReference>
<dbReference type="InterPro" id="IPR002401">
    <property type="entry name" value="Cyt_P450_E_grp-I"/>
</dbReference>
<keyword evidence="8" id="KW-0560">Oxidoreductase</keyword>
<dbReference type="InterPro" id="IPR001128">
    <property type="entry name" value="Cyt_P450"/>
</dbReference>
<keyword evidence="15" id="KW-1185">Reference proteome</keyword>
<keyword evidence="4 12" id="KW-0349">Heme</keyword>
<evidence type="ECO:0000256" key="11">
    <source>
        <dbReference type="ARBA" id="ARBA00023136"/>
    </source>
</evidence>
<dbReference type="AlphaFoldDB" id="A0A8H4RI05"/>
<dbReference type="InterPro" id="IPR050121">
    <property type="entry name" value="Cytochrome_P450_monoxygenase"/>
</dbReference>
<name>A0A8H4RI05_9HELO</name>
<feature type="transmembrane region" description="Helical" evidence="13">
    <location>
        <begin position="239"/>
        <end position="262"/>
    </location>
</feature>
<evidence type="ECO:0000256" key="4">
    <source>
        <dbReference type="ARBA" id="ARBA00022617"/>
    </source>
</evidence>
<evidence type="ECO:0000256" key="9">
    <source>
        <dbReference type="ARBA" id="ARBA00023004"/>
    </source>
</evidence>
<dbReference type="InterPro" id="IPR036396">
    <property type="entry name" value="Cyt_P450_sf"/>
</dbReference>
<keyword evidence="6 12" id="KW-0479">Metal-binding</keyword>
<feature type="transmembrane region" description="Helical" evidence="13">
    <location>
        <begin position="37"/>
        <end position="55"/>
    </location>
</feature>
<protein>
    <recommendedName>
        <fullName evidence="16">Cytochrome P450</fullName>
    </recommendedName>
</protein>
<comment type="subcellular location">
    <subcellularLocation>
        <location evidence="2">Membrane</location>
    </subcellularLocation>
</comment>
<keyword evidence="11 13" id="KW-0472">Membrane</keyword>
<dbReference type="EMBL" id="JAAMPI010000695">
    <property type="protein sequence ID" value="KAF4629298.1"/>
    <property type="molecule type" value="Genomic_DNA"/>
</dbReference>
<evidence type="ECO:0000256" key="2">
    <source>
        <dbReference type="ARBA" id="ARBA00004370"/>
    </source>
</evidence>
<dbReference type="PRINTS" id="PR00385">
    <property type="entry name" value="P450"/>
</dbReference>
<comment type="similarity">
    <text evidence="3">Belongs to the cytochrome P450 family.</text>
</comment>
<evidence type="ECO:0000256" key="1">
    <source>
        <dbReference type="ARBA" id="ARBA00001971"/>
    </source>
</evidence>
<dbReference type="CDD" id="cd11061">
    <property type="entry name" value="CYP67-like"/>
    <property type="match status" value="1"/>
</dbReference>
<gene>
    <name evidence="14" type="ORF">G7Y89_g8848</name>
</gene>
<keyword evidence="10" id="KW-0503">Monooxygenase</keyword>
<evidence type="ECO:0000256" key="13">
    <source>
        <dbReference type="SAM" id="Phobius"/>
    </source>
</evidence>
<accession>A0A8H4RI05</accession>
<keyword evidence="5 13" id="KW-0812">Transmembrane</keyword>
<evidence type="ECO:0008006" key="16">
    <source>
        <dbReference type="Google" id="ProtNLM"/>
    </source>
</evidence>
<dbReference type="GO" id="GO:0005506">
    <property type="term" value="F:iron ion binding"/>
    <property type="evidence" value="ECO:0007669"/>
    <property type="project" value="InterPro"/>
</dbReference>
<dbReference type="Proteomes" id="UP000566819">
    <property type="component" value="Unassembled WGS sequence"/>
</dbReference>
<feature type="transmembrane region" description="Helical" evidence="13">
    <location>
        <begin position="7"/>
        <end position="25"/>
    </location>
</feature>
<dbReference type="OrthoDB" id="6692864at2759"/>
<organism evidence="14 15">
    <name type="scientific">Cudoniella acicularis</name>
    <dbReference type="NCBI Taxonomy" id="354080"/>
    <lineage>
        <taxon>Eukaryota</taxon>
        <taxon>Fungi</taxon>
        <taxon>Dikarya</taxon>
        <taxon>Ascomycota</taxon>
        <taxon>Pezizomycotina</taxon>
        <taxon>Leotiomycetes</taxon>
        <taxon>Helotiales</taxon>
        <taxon>Tricladiaceae</taxon>
        <taxon>Cudoniella</taxon>
    </lineage>
</organism>
<evidence type="ECO:0000313" key="14">
    <source>
        <dbReference type="EMBL" id="KAF4629298.1"/>
    </source>
</evidence>
<evidence type="ECO:0000256" key="10">
    <source>
        <dbReference type="ARBA" id="ARBA00023033"/>
    </source>
</evidence>
<dbReference type="GO" id="GO:0016020">
    <property type="term" value="C:membrane"/>
    <property type="evidence" value="ECO:0007669"/>
    <property type="project" value="UniProtKB-SubCell"/>
</dbReference>
<evidence type="ECO:0000256" key="8">
    <source>
        <dbReference type="ARBA" id="ARBA00023002"/>
    </source>
</evidence>
<evidence type="ECO:0000313" key="15">
    <source>
        <dbReference type="Proteomes" id="UP000566819"/>
    </source>
</evidence>
<evidence type="ECO:0000256" key="6">
    <source>
        <dbReference type="ARBA" id="ARBA00022723"/>
    </source>
</evidence>